<name>A0ABT9LYD3_9BACL</name>
<dbReference type="EC" id="4.2.1.109" evidence="6"/>
<dbReference type="SMART" id="SM01007">
    <property type="entry name" value="Aldolase_II"/>
    <property type="match status" value="1"/>
</dbReference>
<dbReference type="InterPro" id="IPR017714">
    <property type="entry name" value="MethylthioRu-1-P_deHdtase_MtnB"/>
</dbReference>
<comment type="similarity">
    <text evidence="6">Belongs to the aldolase class II family. MtnB subfamily.</text>
</comment>
<keyword evidence="2 6" id="KW-0479">Metal-binding</keyword>
<dbReference type="PANTHER" id="PTHR22789:SF0">
    <property type="entry name" value="3-OXO-TETRONATE 4-PHOSPHATE DECARBOXYLASE-RELATED"/>
    <property type="match status" value="1"/>
</dbReference>
<dbReference type="InterPro" id="IPR001303">
    <property type="entry name" value="Aldolase_II/adducin_N"/>
</dbReference>
<keyword evidence="1 6" id="KW-0028">Amino-acid biosynthesis</keyword>
<organism evidence="8 9">
    <name type="scientific">Alicyclobacillus tolerans</name>
    <dbReference type="NCBI Taxonomy" id="90970"/>
    <lineage>
        <taxon>Bacteria</taxon>
        <taxon>Bacillati</taxon>
        <taxon>Bacillota</taxon>
        <taxon>Bacilli</taxon>
        <taxon>Bacillales</taxon>
        <taxon>Alicyclobacillaceae</taxon>
        <taxon>Alicyclobacillus</taxon>
    </lineage>
</organism>
<feature type="binding site" evidence="6">
    <location>
        <position position="100"/>
    </location>
    <ligand>
        <name>Zn(2+)</name>
        <dbReference type="ChEBI" id="CHEBI:29105"/>
    </ligand>
</feature>
<feature type="binding site" evidence="6">
    <location>
        <position position="98"/>
    </location>
    <ligand>
        <name>Zn(2+)</name>
        <dbReference type="ChEBI" id="CHEBI:29105"/>
    </ligand>
</feature>
<accession>A0ABT9LYD3</accession>
<evidence type="ECO:0000256" key="3">
    <source>
        <dbReference type="ARBA" id="ARBA00022833"/>
    </source>
</evidence>
<comment type="caution">
    <text evidence="8">The sequence shown here is derived from an EMBL/GenBank/DDBJ whole genome shotgun (WGS) entry which is preliminary data.</text>
</comment>
<comment type="cofactor">
    <cofactor evidence="6">
        <name>Zn(2+)</name>
        <dbReference type="ChEBI" id="CHEBI:29105"/>
    </cofactor>
    <text evidence="6">Binds 1 zinc ion per subunit.</text>
</comment>
<keyword evidence="9" id="KW-1185">Reference proteome</keyword>
<evidence type="ECO:0000259" key="7">
    <source>
        <dbReference type="SMART" id="SM01007"/>
    </source>
</evidence>
<keyword evidence="4 6" id="KW-0486">Methionine biosynthesis</keyword>
<gene>
    <name evidence="6" type="primary">mtnB</name>
    <name evidence="8" type="ORF">J2S04_002244</name>
</gene>
<evidence type="ECO:0000256" key="6">
    <source>
        <dbReference type="HAMAP-Rule" id="MF_01677"/>
    </source>
</evidence>
<keyword evidence="5 6" id="KW-0456">Lyase</keyword>
<dbReference type="NCBIfam" id="TIGR03328">
    <property type="entry name" value="salvage_mtnB"/>
    <property type="match status" value="1"/>
</dbReference>
<dbReference type="SUPFAM" id="SSF53639">
    <property type="entry name" value="AraD/HMP-PK domain-like"/>
    <property type="match status" value="1"/>
</dbReference>
<dbReference type="RefSeq" id="WP_306955041.1">
    <property type="nucleotide sequence ID" value="NZ_JAURUO010000012.1"/>
</dbReference>
<feature type="domain" description="Class II aldolase/adducin N-terminal" evidence="7">
    <location>
        <begin position="9"/>
        <end position="202"/>
    </location>
</feature>
<sequence length="210" mass="23444">MYPFNQAVESLLEIAHRCAQKGWLPATSGNLSVRLNGHPLSMAITRSGCDKACLKTEDIIVVDERMQVMSGYAGKPSAETSVHVGLYEKFPDIACILHVHTIFNNLLSERYFSISEGTGHIPFAQHELLKALGHWEEKASINIPIVPNYANLERLGQAVTEAAYRDVPGVLVHRHGIYAYGESPEAALRHLEAFEFLFEYHWRLNQAASS</sequence>
<protein>
    <recommendedName>
        <fullName evidence="6">Methylthioribulose-1-phosphate dehydratase</fullName>
        <shortName evidence="6">MTRu-1-P dehydratase</shortName>
        <ecNumber evidence="6">4.2.1.109</ecNumber>
    </recommendedName>
</protein>
<dbReference type="InterPro" id="IPR050197">
    <property type="entry name" value="Aldolase_class_II_sugar_metab"/>
</dbReference>
<dbReference type="GO" id="GO:0046570">
    <property type="term" value="F:methylthioribulose 1-phosphate dehydratase activity"/>
    <property type="evidence" value="ECO:0007669"/>
    <property type="project" value="UniProtKB-EC"/>
</dbReference>
<evidence type="ECO:0000256" key="1">
    <source>
        <dbReference type="ARBA" id="ARBA00022605"/>
    </source>
</evidence>
<evidence type="ECO:0000256" key="2">
    <source>
        <dbReference type="ARBA" id="ARBA00022723"/>
    </source>
</evidence>
<evidence type="ECO:0000256" key="4">
    <source>
        <dbReference type="ARBA" id="ARBA00023167"/>
    </source>
</evidence>
<evidence type="ECO:0000313" key="9">
    <source>
        <dbReference type="Proteomes" id="UP001229209"/>
    </source>
</evidence>
<proteinExistence type="inferred from homology"/>
<dbReference type="HAMAP" id="MF_01677">
    <property type="entry name" value="Salvage_MtnB"/>
    <property type="match status" value="1"/>
</dbReference>
<reference evidence="8 9" key="1">
    <citation type="submission" date="2023-07" db="EMBL/GenBank/DDBJ databases">
        <title>Genomic Encyclopedia of Type Strains, Phase IV (KMG-IV): sequencing the most valuable type-strain genomes for metagenomic binning, comparative biology and taxonomic classification.</title>
        <authorList>
            <person name="Goeker M."/>
        </authorList>
    </citation>
    <scope>NUCLEOTIDE SEQUENCE [LARGE SCALE GENOMIC DNA]</scope>
    <source>
        <strain evidence="8 9">DSM 25924</strain>
    </source>
</reference>
<comment type="catalytic activity">
    <reaction evidence="6">
        <text>5-(methylsulfanyl)-D-ribulose 1-phosphate = 5-methylsulfanyl-2,3-dioxopentyl phosphate + H2O</text>
        <dbReference type="Rhea" id="RHEA:15549"/>
        <dbReference type="ChEBI" id="CHEBI:15377"/>
        <dbReference type="ChEBI" id="CHEBI:58548"/>
        <dbReference type="ChEBI" id="CHEBI:58828"/>
        <dbReference type="EC" id="4.2.1.109"/>
    </reaction>
</comment>
<evidence type="ECO:0000256" key="5">
    <source>
        <dbReference type="ARBA" id="ARBA00023239"/>
    </source>
</evidence>
<dbReference type="PANTHER" id="PTHR22789">
    <property type="entry name" value="FUCULOSE PHOSPHATE ALDOLASE"/>
    <property type="match status" value="1"/>
</dbReference>
<dbReference type="Gene3D" id="3.40.225.10">
    <property type="entry name" value="Class II aldolase/adducin N-terminal domain"/>
    <property type="match status" value="1"/>
</dbReference>
<dbReference type="Pfam" id="PF00596">
    <property type="entry name" value="Aldolase_II"/>
    <property type="match status" value="1"/>
</dbReference>
<comment type="pathway">
    <text evidence="6">Amino-acid biosynthesis; L-methionine biosynthesis via salvage pathway; L-methionine from S-methyl-5-thio-alpha-D-ribose 1-phosphate: step 2/6.</text>
</comment>
<evidence type="ECO:0000313" key="8">
    <source>
        <dbReference type="EMBL" id="MDP9729274.1"/>
    </source>
</evidence>
<comment type="function">
    <text evidence="6">Catalyzes the dehydration of methylthioribulose-1-phosphate (MTRu-1-P) into 2,3-diketo-5-methylthiopentyl-1-phosphate (DK-MTP-1-P).</text>
</comment>
<dbReference type="Proteomes" id="UP001229209">
    <property type="component" value="Unassembled WGS sequence"/>
</dbReference>
<dbReference type="EMBL" id="JAURUO010000012">
    <property type="protein sequence ID" value="MDP9729274.1"/>
    <property type="molecule type" value="Genomic_DNA"/>
</dbReference>
<keyword evidence="3 6" id="KW-0862">Zinc</keyword>
<dbReference type="InterPro" id="IPR036409">
    <property type="entry name" value="Aldolase_II/adducin_N_sf"/>
</dbReference>